<gene>
    <name evidence="2" type="ORF">NLI96_g11623</name>
</gene>
<evidence type="ECO:0000256" key="1">
    <source>
        <dbReference type="SAM" id="MobiDB-lite"/>
    </source>
</evidence>
<evidence type="ECO:0000313" key="3">
    <source>
        <dbReference type="Proteomes" id="UP001212997"/>
    </source>
</evidence>
<name>A0AAD5URG4_9APHY</name>
<feature type="compositionally biased region" description="Polar residues" evidence="1">
    <location>
        <begin position="28"/>
        <end position="59"/>
    </location>
</feature>
<dbReference type="Proteomes" id="UP001212997">
    <property type="component" value="Unassembled WGS sequence"/>
</dbReference>
<feature type="region of interest" description="Disordered" evidence="1">
    <location>
        <begin position="26"/>
        <end position="111"/>
    </location>
</feature>
<organism evidence="2 3">
    <name type="scientific">Meripilus lineatus</name>
    <dbReference type="NCBI Taxonomy" id="2056292"/>
    <lineage>
        <taxon>Eukaryota</taxon>
        <taxon>Fungi</taxon>
        <taxon>Dikarya</taxon>
        <taxon>Basidiomycota</taxon>
        <taxon>Agaricomycotina</taxon>
        <taxon>Agaricomycetes</taxon>
        <taxon>Polyporales</taxon>
        <taxon>Meripilaceae</taxon>
        <taxon>Meripilus</taxon>
    </lineage>
</organism>
<dbReference type="EMBL" id="JANAWD010000802">
    <property type="protein sequence ID" value="KAJ3475766.1"/>
    <property type="molecule type" value="Genomic_DNA"/>
</dbReference>
<feature type="compositionally biased region" description="Low complexity" evidence="1">
    <location>
        <begin position="82"/>
        <end position="96"/>
    </location>
</feature>
<sequence length="168" mass="17761">MSPPLVTSPPLQAQLFFGPVPNAVASLDLNTTGSSPPTKNAVQDAQECTKTPNKLQTSREPPLLPFPSSDAYSPPRQKLAKTRSPTTSPQQSKSPSDGAVAPPLSPSDRCGALEKVDGILARGWSQRELRGNKSLDPNMFGALPVSRTGEWGGDVLGGIDERLEQMGS</sequence>
<comment type="caution">
    <text evidence="2">The sequence shown here is derived from an EMBL/GenBank/DDBJ whole genome shotgun (WGS) entry which is preliminary data.</text>
</comment>
<accession>A0AAD5URG4</accession>
<keyword evidence="3" id="KW-1185">Reference proteome</keyword>
<evidence type="ECO:0000313" key="2">
    <source>
        <dbReference type="EMBL" id="KAJ3475766.1"/>
    </source>
</evidence>
<protein>
    <submittedName>
        <fullName evidence="2">Uncharacterized protein</fullName>
    </submittedName>
</protein>
<dbReference type="AlphaFoldDB" id="A0AAD5URG4"/>
<reference evidence="2" key="1">
    <citation type="submission" date="2022-07" db="EMBL/GenBank/DDBJ databases">
        <title>Genome Sequence of Physisporinus lineatus.</title>
        <authorList>
            <person name="Buettner E."/>
        </authorList>
    </citation>
    <scope>NUCLEOTIDE SEQUENCE</scope>
    <source>
        <strain evidence="2">VT162</strain>
    </source>
</reference>
<proteinExistence type="predicted"/>